<dbReference type="AlphaFoldDB" id="A0A077AZC0"/>
<organism evidence="10 11">
    <name type="scientific">Candidatus Odyssella acanthamoebae</name>
    <dbReference type="NCBI Taxonomy" id="91604"/>
    <lineage>
        <taxon>Bacteria</taxon>
        <taxon>Pseudomonadati</taxon>
        <taxon>Pseudomonadota</taxon>
        <taxon>Alphaproteobacteria</taxon>
        <taxon>Holosporales</taxon>
        <taxon>Candidatus Paracaedibacteraceae</taxon>
        <taxon>Candidatus Odyssella</taxon>
    </lineage>
</organism>
<dbReference type="CDD" id="cd17320">
    <property type="entry name" value="MFS_MdfA_MDR_like"/>
    <property type="match status" value="1"/>
</dbReference>
<dbReference type="InterPro" id="IPR020846">
    <property type="entry name" value="MFS_dom"/>
</dbReference>
<reference evidence="10 11" key="1">
    <citation type="submission" date="2014-07" db="EMBL/GenBank/DDBJ databases">
        <title>Comparative genomic insights into amoeba endosymbionts belonging to the families of Holosporaceae and Candidatus Midichloriaceae within Rickettsiales.</title>
        <authorList>
            <person name="Wang Z."/>
            <person name="Wu M."/>
        </authorList>
    </citation>
    <scope>NUCLEOTIDE SEQUENCE [LARGE SCALE GENOMIC DNA]</scope>
    <source>
        <strain evidence="10">PRA3</strain>
    </source>
</reference>
<evidence type="ECO:0000256" key="6">
    <source>
        <dbReference type="ARBA" id="ARBA00022989"/>
    </source>
</evidence>
<dbReference type="Pfam" id="PF07690">
    <property type="entry name" value="MFS_1"/>
    <property type="match status" value="1"/>
</dbReference>
<keyword evidence="11" id="KW-1185">Reference proteome</keyword>
<sequence>MLNLKAPALWLLVFIIGLPQLSETVYSPALPQIAQALRVEEHWVEFTLTIYLVGFAVGTILWGYISDRLGRKPCLLSGLLIYCVGCLGCYLSTSIEALMLARFVQALGGSTGSVLGQAICREAFAASERGHVFATIGSALSLAPAIGPIIGGMISQKFDWSSIFLVLLGAGFLILTLCWIKLPETNLTKGKKDVSILTTWETLIKDKRVMGFCCLVGLGNGIIFSYYAEAPFYMIDMLGLTPSQYGLTFILLAMAAAVGGLIGRRLFKIFSGFQIMEYGLVLIFLGTIILAGSTLTLGNTKELIIAITLGAMVMIMMGINLTILSSLSMALEHYQSILGTASALFGFMYYVIISATTFLMGLFHNDTLLPMPLFFLALSVTMVGVYLTLLRQRGEVTV</sequence>
<feature type="transmembrane region" description="Helical" evidence="8">
    <location>
        <begin position="74"/>
        <end position="93"/>
    </location>
</feature>
<feature type="transmembrane region" description="Helical" evidence="8">
    <location>
        <begin position="279"/>
        <end position="297"/>
    </location>
</feature>
<dbReference type="GO" id="GO:0042910">
    <property type="term" value="F:xenobiotic transmembrane transporter activity"/>
    <property type="evidence" value="ECO:0007669"/>
    <property type="project" value="InterPro"/>
</dbReference>
<feature type="transmembrane region" description="Helical" evidence="8">
    <location>
        <begin position="46"/>
        <end position="65"/>
    </location>
</feature>
<dbReference type="HOGENOM" id="CLU_001265_47_1_5"/>
<protein>
    <recommendedName>
        <fullName evidence="8">Bcr/CflA family efflux transporter</fullName>
    </recommendedName>
</protein>
<feature type="transmembrane region" description="Helical" evidence="8">
    <location>
        <begin position="369"/>
        <end position="389"/>
    </location>
</feature>
<keyword evidence="7 8" id="KW-0472">Membrane</keyword>
<dbReference type="OrthoDB" id="9800416at2"/>
<dbReference type="GO" id="GO:0005886">
    <property type="term" value="C:plasma membrane"/>
    <property type="evidence" value="ECO:0007669"/>
    <property type="project" value="UniProtKB-SubCell"/>
</dbReference>
<comment type="subcellular location">
    <subcellularLocation>
        <location evidence="8">Cell inner membrane</location>
        <topology evidence="8">Multi-pass membrane protein</topology>
    </subcellularLocation>
    <subcellularLocation>
        <location evidence="1">Cell membrane</location>
        <topology evidence="1">Multi-pass membrane protein</topology>
    </subcellularLocation>
</comment>
<dbReference type="GO" id="GO:1990961">
    <property type="term" value="P:xenobiotic detoxification by transmembrane export across the plasma membrane"/>
    <property type="evidence" value="ECO:0007669"/>
    <property type="project" value="InterPro"/>
</dbReference>
<dbReference type="eggNOG" id="COG2814">
    <property type="taxonomic scope" value="Bacteria"/>
</dbReference>
<feature type="transmembrane region" description="Helical" evidence="8">
    <location>
        <begin position="247"/>
        <end position="267"/>
    </location>
</feature>
<keyword evidence="6 8" id="KW-1133">Transmembrane helix</keyword>
<dbReference type="EMBL" id="CP008941">
    <property type="protein sequence ID" value="AIK97013.1"/>
    <property type="molecule type" value="Genomic_DNA"/>
</dbReference>
<dbReference type="InterPro" id="IPR004812">
    <property type="entry name" value="Efflux_drug-R_Bcr/CmlA"/>
</dbReference>
<evidence type="ECO:0000259" key="9">
    <source>
        <dbReference type="PROSITE" id="PS50850"/>
    </source>
</evidence>
<evidence type="ECO:0000256" key="4">
    <source>
        <dbReference type="ARBA" id="ARBA00022475"/>
    </source>
</evidence>
<dbReference type="InterPro" id="IPR011701">
    <property type="entry name" value="MFS"/>
</dbReference>
<accession>A0A077AZC0</accession>
<feature type="transmembrane region" description="Helical" evidence="8">
    <location>
        <begin position="336"/>
        <end position="363"/>
    </location>
</feature>
<keyword evidence="3 8" id="KW-0813">Transport</keyword>
<dbReference type="PROSITE" id="PS50850">
    <property type="entry name" value="MFS"/>
    <property type="match status" value="1"/>
</dbReference>
<feature type="transmembrane region" description="Helical" evidence="8">
    <location>
        <begin position="99"/>
        <end position="120"/>
    </location>
</feature>
<evidence type="ECO:0000256" key="1">
    <source>
        <dbReference type="ARBA" id="ARBA00004651"/>
    </source>
</evidence>
<dbReference type="SUPFAM" id="SSF103473">
    <property type="entry name" value="MFS general substrate transporter"/>
    <property type="match status" value="1"/>
</dbReference>
<dbReference type="KEGG" id="paca:ID47_10150"/>
<comment type="similarity">
    <text evidence="2 8">Belongs to the major facilitator superfamily. Bcr/CmlA family.</text>
</comment>
<dbReference type="PANTHER" id="PTHR23502:SF137">
    <property type="entry name" value="MAJOR FACILITATOR SUPERFAMILY (MFS) TRANSPORTER-RELATED"/>
    <property type="match status" value="1"/>
</dbReference>
<keyword evidence="8" id="KW-0997">Cell inner membrane</keyword>
<dbReference type="PANTHER" id="PTHR23502">
    <property type="entry name" value="MAJOR FACILITATOR SUPERFAMILY"/>
    <property type="match status" value="1"/>
</dbReference>
<comment type="caution">
    <text evidence="8">Lacks conserved residue(s) required for the propagation of feature annotation.</text>
</comment>
<gene>
    <name evidence="10" type="ORF">ID47_10150</name>
</gene>
<evidence type="ECO:0000256" key="8">
    <source>
        <dbReference type="RuleBase" id="RU365088"/>
    </source>
</evidence>
<proteinExistence type="inferred from homology"/>
<dbReference type="STRING" id="91604.ID47_10150"/>
<dbReference type="PRINTS" id="PR01036">
    <property type="entry name" value="TCRTETB"/>
</dbReference>
<keyword evidence="5 8" id="KW-0812">Transmembrane</keyword>
<evidence type="ECO:0000256" key="5">
    <source>
        <dbReference type="ARBA" id="ARBA00022692"/>
    </source>
</evidence>
<feature type="transmembrane region" description="Helical" evidence="8">
    <location>
        <begin position="303"/>
        <end position="324"/>
    </location>
</feature>
<name>A0A077AZC0_9PROT</name>
<keyword evidence="4" id="KW-1003">Cell membrane</keyword>
<dbReference type="InterPro" id="IPR036259">
    <property type="entry name" value="MFS_trans_sf"/>
</dbReference>
<evidence type="ECO:0000313" key="11">
    <source>
        <dbReference type="Proteomes" id="UP000028926"/>
    </source>
</evidence>
<feature type="transmembrane region" description="Helical" evidence="8">
    <location>
        <begin position="132"/>
        <end position="154"/>
    </location>
</feature>
<evidence type="ECO:0000313" key="10">
    <source>
        <dbReference type="EMBL" id="AIK97013.1"/>
    </source>
</evidence>
<dbReference type="Gene3D" id="1.20.1720.10">
    <property type="entry name" value="Multidrug resistance protein D"/>
    <property type="match status" value="1"/>
</dbReference>
<evidence type="ECO:0000256" key="3">
    <source>
        <dbReference type="ARBA" id="ARBA00022448"/>
    </source>
</evidence>
<evidence type="ECO:0000256" key="7">
    <source>
        <dbReference type="ARBA" id="ARBA00023136"/>
    </source>
</evidence>
<dbReference type="NCBIfam" id="TIGR00710">
    <property type="entry name" value="efflux_Bcr_CflA"/>
    <property type="match status" value="1"/>
</dbReference>
<feature type="transmembrane region" description="Helical" evidence="8">
    <location>
        <begin position="160"/>
        <end position="182"/>
    </location>
</feature>
<feature type="transmembrane region" description="Helical" evidence="8">
    <location>
        <begin position="209"/>
        <end position="227"/>
    </location>
</feature>
<feature type="domain" description="Major facilitator superfamily (MFS) profile" evidence="9">
    <location>
        <begin position="8"/>
        <end position="396"/>
    </location>
</feature>
<evidence type="ECO:0000256" key="2">
    <source>
        <dbReference type="ARBA" id="ARBA00006236"/>
    </source>
</evidence>
<dbReference type="Proteomes" id="UP000028926">
    <property type="component" value="Chromosome"/>
</dbReference>